<dbReference type="AlphaFoldDB" id="A0A0C3CXY7"/>
<dbReference type="PANTHER" id="PTHR33112:SF9">
    <property type="entry name" value="HETEROKARYON INCOMPATIBILITY DOMAIN-CONTAINING PROTEIN"/>
    <property type="match status" value="1"/>
</dbReference>
<proteinExistence type="predicted"/>
<accession>A0A0C3CXY7</accession>
<dbReference type="HOGENOM" id="CLU_002639_8_3_1"/>
<protein>
    <recommendedName>
        <fullName evidence="1">Heterokaryon incompatibility domain-containing protein</fullName>
    </recommendedName>
</protein>
<dbReference type="Pfam" id="PF06985">
    <property type="entry name" value="HET"/>
    <property type="match status" value="1"/>
</dbReference>
<organism evidence="2 3">
    <name type="scientific">Oidiodendron maius (strain Zn)</name>
    <dbReference type="NCBI Taxonomy" id="913774"/>
    <lineage>
        <taxon>Eukaryota</taxon>
        <taxon>Fungi</taxon>
        <taxon>Dikarya</taxon>
        <taxon>Ascomycota</taxon>
        <taxon>Pezizomycotina</taxon>
        <taxon>Leotiomycetes</taxon>
        <taxon>Leotiomycetes incertae sedis</taxon>
        <taxon>Myxotrichaceae</taxon>
        <taxon>Oidiodendron</taxon>
    </lineage>
</organism>
<gene>
    <name evidence="2" type="ORF">OIDMADRAFT_135399</name>
</gene>
<name>A0A0C3CXY7_OIDMZ</name>
<dbReference type="Proteomes" id="UP000054321">
    <property type="component" value="Unassembled WGS sequence"/>
</dbReference>
<reference evidence="3" key="2">
    <citation type="submission" date="2015-01" db="EMBL/GenBank/DDBJ databases">
        <title>Evolutionary Origins and Diversification of the Mycorrhizal Mutualists.</title>
        <authorList>
            <consortium name="DOE Joint Genome Institute"/>
            <consortium name="Mycorrhizal Genomics Consortium"/>
            <person name="Kohler A."/>
            <person name="Kuo A."/>
            <person name="Nagy L.G."/>
            <person name="Floudas D."/>
            <person name="Copeland A."/>
            <person name="Barry K.W."/>
            <person name="Cichocki N."/>
            <person name="Veneault-Fourrey C."/>
            <person name="LaButti K."/>
            <person name="Lindquist E.A."/>
            <person name="Lipzen A."/>
            <person name="Lundell T."/>
            <person name="Morin E."/>
            <person name="Murat C."/>
            <person name="Riley R."/>
            <person name="Ohm R."/>
            <person name="Sun H."/>
            <person name="Tunlid A."/>
            <person name="Henrissat B."/>
            <person name="Grigoriev I.V."/>
            <person name="Hibbett D.S."/>
            <person name="Martin F."/>
        </authorList>
    </citation>
    <scope>NUCLEOTIDE SEQUENCE [LARGE SCALE GENOMIC DNA]</scope>
    <source>
        <strain evidence="3">Zn</strain>
    </source>
</reference>
<reference evidence="2 3" key="1">
    <citation type="submission" date="2014-04" db="EMBL/GenBank/DDBJ databases">
        <authorList>
            <consortium name="DOE Joint Genome Institute"/>
            <person name="Kuo A."/>
            <person name="Martino E."/>
            <person name="Perotto S."/>
            <person name="Kohler A."/>
            <person name="Nagy L.G."/>
            <person name="Floudas D."/>
            <person name="Copeland A."/>
            <person name="Barry K.W."/>
            <person name="Cichocki N."/>
            <person name="Veneault-Fourrey C."/>
            <person name="LaButti K."/>
            <person name="Lindquist E.A."/>
            <person name="Lipzen A."/>
            <person name="Lundell T."/>
            <person name="Morin E."/>
            <person name="Murat C."/>
            <person name="Sun H."/>
            <person name="Tunlid A."/>
            <person name="Henrissat B."/>
            <person name="Grigoriev I.V."/>
            <person name="Hibbett D.S."/>
            <person name="Martin F."/>
            <person name="Nordberg H.P."/>
            <person name="Cantor M.N."/>
            <person name="Hua S.X."/>
        </authorList>
    </citation>
    <scope>NUCLEOTIDE SEQUENCE [LARGE SCALE GENOMIC DNA]</scope>
    <source>
        <strain evidence="2 3">Zn</strain>
    </source>
</reference>
<dbReference type="EMBL" id="KN832889">
    <property type="protein sequence ID" value="KIM94532.1"/>
    <property type="molecule type" value="Genomic_DNA"/>
</dbReference>
<keyword evidence="3" id="KW-1185">Reference proteome</keyword>
<evidence type="ECO:0000313" key="3">
    <source>
        <dbReference type="Proteomes" id="UP000054321"/>
    </source>
</evidence>
<dbReference type="OrthoDB" id="47007at2759"/>
<dbReference type="InParanoid" id="A0A0C3CXY7"/>
<evidence type="ECO:0000259" key="1">
    <source>
        <dbReference type="Pfam" id="PF06985"/>
    </source>
</evidence>
<dbReference type="PANTHER" id="PTHR33112">
    <property type="entry name" value="DOMAIN PROTEIN, PUTATIVE-RELATED"/>
    <property type="match status" value="1"/>
</dbReference>
<feature type="domain" description="Heterokaryon incompatibility" evidence="1">
    <location>
        <begin position="59"/>
        <end position="220"/>
    </location>
</feature>
<dbReference type="InterPro" id="IPR010730">
    <property type="entry name" value="HET"/>
</dbReference>
<evidence type="ECO:0000313" key="2">
    <source>
        <dbReference type="EMBL" id="KIM94532.1"/>
    </source>
</evidence>
<feature type="non-terminal residue" evidence="2">
    <location>
        <position position="360"/>
    </location>
</feature>
<sequence>MWSFLRKCLDDCIKGHEKCKVAQDPTFYPQRLLRLTRDESSGDTIQLILTQDQPPSSPYITLSHCWGTIFPFCTTRKNISRVMKYISLSELPKTFQDCIVAAHELGIQYIWIDSLCIIQDDRQDWARHARAMDKIYENALFTLAAVSSPDGSVPFLGPDAPSDRGNWQAVNIDIDTGGIGCWSVENRSMQSQLKVRKYGPILMPGFINGPLEKRGWAWQERYLSGRIINFTQEEARWHCRTSQTCECIGIMQSAHPSLSKESPLAEDEGEKLTPIRKWRHIVTEYSRRQLTYSTDRLPALSGVASRFQASLKGEYLAGMWLADFPRCLAWYRRELSDSSVGKPKMWRSLDNGVPSWSWAS</sequence>